<keyword evidence="1" id="KW-0472">Membrane</keyword>
<dbReference type="GO" id="GO:0043190">
    <property type="term" value="C:ATP-binding cassette (ABC) transporter complex"/>
    <property type="evidence" value="ECO:0007669"/>
    <property type="project" value="InterPro"/>
</dbReference>
<dbReference type="InterPro" id="IPR003453">
    <property type="entry name" value="ABC_MlaE_roteobac"/>
</dbReference>
<feature type="transmembrane region" description="Helical" evidence="1">
    <location>
        <begin position="190"/>
        <end position="218"/>
    </location>
</feature>
<comment type="similarity">
    <text evidence="1">Belongs to the MlaE permease family.</text>
</comment>
<dbReference type="Pfam" id="PF02405">
    <property type="entry name" value="MlaE"/>
    <property type="match status" value="1"/>
</dbReference>
<dbReference type="Proteomes" id="UP000295765">
    <property type="component" value="Unassembled WGS sequence"/>
</dbReference>
<keyword evidence="1" id="KW-0997">Cell inner membrane</keyword>
<sequence length="370" mass="39263">MPDAPPEPLAPPLAECQAGRVRLAGAWTVTALSAHGDPLPAGELPTCFDASALGALDTTGALLLVHAEGRCAGAVAWEGLRDEHAELLDLVRRHRHAAAPHADAASVGVLALLGRDTCRRLAEARDILAFLGEACVACWRALLLPHRLRLTPLLANVQRAGFEALPIVGLLSFLMGIVIAYQGGQQLRTYGASLFVVDLVTLTMLREMAVILTAIIVAGRTGSAYTAQIGTMRVTEEIDALRTIGIRPLDLLVVPKIFALVLVLPLLTVYADMMGVFGGMFIADLMFGVSFTEFLQRLEQVVSLRHFLVGVGKAPVFALLIALVGCYQGFKVSGGADAVGRQTTVSVVQAIFLVIVVDAAFSVLFSALRV</sequence>
<dbReference type="InterPro" id="IPR030802">
    <property type="entry name" value="Permease_MalE"/>
</dbReference>
<gene>
    <name evidence="2" type="ORF">EV699_105117</name>
</gene>
<dbReference type="OrthoDB" id="9810518at2"/>
<keyword evidence="3" id="KW-1185">Reference proteome</keyword>
<reference evidence="2 3" key="1">
    <citation type="submission" date="2019-03" db="EMBL/GenBank/DDBJ databases">
        <title>Genomic Encyclopedia of Type Strains, Phase IV (KMG-IV): sequencing the most valuable type-strain genomes for metagenomic binning, comparative biology and taxonomic classification.</title>
        <authorList>
            <person name="Goeker M."/>
        </authorList>
    </citation>
    <scope>NUCLEOTIDE SEQUENCE [LARGE SCALE GENOMIC DNA]</scope>
    <source>
        <strain evidence="2 3">DSM 25287</strain>
    </source>
</reference>
<dbReference type="PANTHER" id="PTHR30188:SF3">
    <property type="entry name" value="ABC TRANSPORTER PERMEASE"/>
    <property type="match status" value="1"/>
</dbReference>
<feature type="transmembrane region" description="Helical" evidence="1">
    <location>
        <begin position="276"/>
        <end position="295"/>
    </location>
</feature>
<feature type="transmembrane region" description="Helical" evidence="1">
    <location>
        <begin position="307"/>
        <end position="330"/>
    </location>
</feature>
<dbReference type="EMBL" id="SLWY01000005">
    <property type="protein sequence ID" value="TCO82327.1"/>
    <property type="molecule type" value="Genomic_DNA"/>
</dbReference>
<feature type="transmembrane region" description="Helical" evidence="1">
    <location>
        <begin position="350"/>
        <end position="368"/>
    </location>
</feature>
<evidence type="ECO:0000313" key="2">
    <source>
        <dbReference type="EMBL" id="TCO82327.1"/>
    </source>
</evidence>
<dbReference type="AlphaFoldDB" id="A0A4R2LA86"/>
<keyword evidence="1" id="KW-0812">Transmembrane</keyword>
<evidence type="ECO:0000313" key="3">
    <source>
        <dbReference type="Proteomes" id="UP000295765"/>
    </source>
</evidence>
<accession>A0A4R2LA86</accession>
<dbReference type="PANTHER" id="PTHR30188">
    <property type="entry name" value="ABC TRANSPORTER PERMEASE PROTEIN-RELATED"/>
    <property type="match status" value="1"/>
</dbReference>
<comment type="caution">
    <text evidence="2">The sequence shown here is derived from an EMBL/GenBank/DDBJ whole genome shotgun (WGS) entry which is preliminary data.</text>
</comment>
<organism evidence="2 3">
    <name type="scientific">Plasticicumulans lactativorans</name>
    <dbReference type="NCBI Taxonomy" id="1133106"/>
    <lineage>
        <taxon>Bacteria</taxon>
        <taxon>Pseudomonadati</taxon>
        <taxon>Pseudomonadota</taxon>
        <taxon>Gammaproteobacteria</taxon>
        <taxon>Candidatus Competibacteraceae</taxon>
        <taxon>Plasticicumulans</taxon>
    </lineage>
</organism>
<dbReference type="RefSeq" id="WP_132539662.1">
    <property type="nucleotide sequence ID" value="NZ_SLWY01000005.1"/>
</dbReference>
<keyword evidence="1" id="KW-1003">Cell membrane</keyword>
<feature type="transmembrane region" description="Helical" evidence="1">
    <location>
        <begin position="164"/>
        <end position="184"/>
    </location>
</feature>
<dbReference type="GO" id="GO:0005548">
    <property type="term" value="F:phospholipid transporter activity"/>
    <property type="evidence" value="ECO:0007669"/>
    <property type="project" value="TreeGrafter"/>
</dbReference>
<comment type="subcellular location">
    <subcellularLocation>
        <location evidence="1">Cell inner membrane</location>
        <topology evidence="1">Multi-pass membrane protein</topology>
    </subcellularLocation>
</comment>
<name>A0A4R2LA86_9GAMM</name>
<keyword evidence="1" id="KW-1133">Transmembrane helix</keyword>
<evidence type="ECO:0000256" key="1">
    <source>
        <dbReference type="RuleBase" id="RU362044"/>
    </source>
</evidence>
<protein>
    <submittedName>
        <fullName evidence="2">Phospholipid/cholesterol/gamma-HCH transport system permease protein</fullName>
    </submittedName>
</protein>
<dbReference type="NCBIfam" id="TIGR00056">
    <property type="entry name" value="MlaE family lipid ABC transporter permease subunit"/>
    <property type="match status" value="1"/>
</dbReference>
<proteinExistence type="inferred from homology"/>